<dbReference type="Gene3D" id="3.40.50.1820">
    <property type="entry name" value="alpha/beta hydrolase"/>
    <property type="match status" value="1"/>
</dbReference>
<keyword evidence="3" id="KW-1185">Reference proteome</keyword>
<evidence type="ECO:0000313" key="2">
    <source>
        <dbReference type="EMBL" id="MBB4741394.1"/>
    </source>
</evidence>
<accession>A0A7W7M8X8</accession>
<dbReference type="InterPro" id="IPR029058">
    <property type="entry name" value="AB_hydrolase_fold"/>
</dbReference>
<dbReference type="Proteomes" id="UP000546162">
    <property type="component" value="Unassembled WGS sequence"/>
</dbReference>
<dbReference type="EMBL" id="JACHNB010000001">
    <property type="protein sequence ID" value="MBB4741394.1"/>
    <property type="molecule type" value="Genomic_DNA"/>
</dbReference>
<dbReference type="Pfam" id="PF12697">
    <property type="entry name" value="Abhydrolase_6"/>
    <property type="match status" value="1"/>
</dbReference>
<gene>
    <name evidence="2" type="ORF">BJY16_004853</name>
</gene>
<comment type="caution">
    <text evidence="2">The sequence shown here is derived from an EMBL/GenBank/DDBJ whole genome shotgun (WGS) entry which is preliminary data.</text>
</comment>
<organism evidence="2 3">
    <name type="scientific">Actinoplanes octamycinicus</name>
    <dbReference type="NCBI Taxonomy" id="135948"/>
    <lineage>
        <taxon>Bacteria</taxon>
        <taxon>Bacillati</taxon>
        <taxon>Actinomycetota</taxon>
        <taxon>Actinomycetes</taxon>
        <taxon>Micromonosporales</taxon>
        <taxon>Micromonosporaceae</taxon>
        <taxon>Actinoplanes</taxon>
    </lineage>
</organism>
<evidence type="ECO:0000313" key="3">
    <source>
        <dbReference type="Proteomes" id="UP000546162"/>
    </source>
</evidence>
<dbReference type="SUPFAM" id="SSF53474">
    <property type="entry name" value="alpha/beta-Hydrolases"/>
    <property type="match status" value="1"/>
</dbReference>
<proteinExistence type="predicted"/>
<sequence length="98" mass="10779">MVAGIRGISYRTMRQVLRANLTWLADRSVPDRLSRLGVPVLAICGGADRKWDPASARQYERIPDARVEVLPDVGHVPILEAPEITSGLLLDFALATRS</sequence>
<evidence type="ECO:0000259" key="1">
    <source>
        <dbReference type="Pfam" id="PF12697"/>
    </source>
</evidence>
<reference evidence="2 3" key="1">
    <citation type="submission" date="2020-08" db="EMBL/GenBank/DDBJ databases">
        <title>Sequencing the genomes of 1000 actinobacteria strains.</title>
        <authorList>
            <person name="Klenk H.-P."/>
        </authorList>
    </citation>
    <scope>NUCLEOTIDE SEQUENCE [LARGE SCALE GENOMIC DNA]</scope>
    <source>
        <strain evidence="2 3">DSM 45809</strain>
    </source>
</reference>
<feature type="domain" description="AB hydrolase-1" evidence="1">
    <location>
        <begin position="10"/>
        <end position="83"/>
    </location>
</feature>
<protein>
    <submittedName>
        <fullName evidence="2">Pimeloyl-ACP methyl ester carboxylesterase</fullName>
    </submittedName>
</protein>
<dbReference type="GO" id="GO:0003824">
    <property type="term" value="F:catalytic activity"/>
    <property type="evidence" value="ECO:0007669"/>
    <property type="project" value="UniProtKB-ARBA"/>
</dbReference>
<dbReference type="AlphaFoldDB" id="A0A7W7M8X8"/>
<name>A0A7W7M8X8_9ACTN</name>
<dbReference type="InterPro" id="IPR000073">
    <property type="entry name" value="AB_hydrolase_1"/>
</dbReference>